<sequence>MSTNRDHRVYNLVNVFVMLEPADYLPPRLPDEVTDELKGAWFRYADLWSSLRAADGVEPNEDTLGQLWSLYLELRAMGVEFDPLFCKALDEIGTLAVNVDTDREPEDWRDEAA</sequence>
<proteinExistence type="predicted"/>
<evidence type="ECO:0000313" key="2">
    <source>
        <dbReference type="Proteomes" id="UP001575105"/>
    </source>
</evidence>
<dbReference type="RefSeq" id="WP_425345505.1">
    <property type="nucleotide sequence ID" value="NZ_JBGUBD010000005.1"/>
</dbReference>
<gene>
    <name evidence="1" type="ORF">ACERK3_09750</name>
</gene>
<protein>
    <submittedName>
        <fullName evidence="1">Uncharacterized protein</fullName>
    </submittedName>
</protein>
<evidence type="ECO:0000313" key="1">
    <source>
        <dbReference type="EMBL" id="MFA9478579.1"/>
    </source>
</evidence>
<keyword evidence="2" id="KW-1185">Reference proteome</keyword>
<dbReference type="EMBL" id="JBGUBD010000005">
    <property type="protein sequence ID" value="MFA9478579.1"/>
    <property type="molecule type" value="Genomic_DNA"/>
</dbReference>
<organism evidence="1 2">
    <name type="scientific">Natronomicrosphaera hydrolytica</name>
    <dbReference type="NCBI Taxonomy" id="3242702"/>
    <lineage>
        <taxon>Bacteria</taxon>
        <taxon>Pseudomonadati</taxon>
        <taxon>Planctomycetota</taxon>
        <taxon>Phycisphaerae</taxon>
        <taxon>Phycisphaerales</taxon>
        <taxon>Phycisphaeraceae</taxon>
        <taxon>Natronomicrosphaera</taxon>
    </lineage>
</organism>
<reference evidence="1 2" key="1">
    <citation type="submission" date="2024-08" db="EMBL/GenBank/DDBJ databases">
        <title>Whole-genome sequencing of halo(alkali)philic microorganisms from hypersaline lakes.</title>
        <authorList>
            <person name="Sorokin D.Y."/>
            <person name="Merkel A.Y."/>
            <person name="Messina E."/>
            <person name="Yakimov M."/>
        </authorList>
    </citation>
    <scope>NUCLEOTIDE SEQUENCE [LARGE SCALE GENOMIC DNA]</scope>
    <source>
        <strain evidence="1 2">AB-hyl4</strain>
    </source>
</reference>
<name>A0ABV4U4Q2_9BACT</name>
<comment type="caution">
    <text evidence="1">The sequence shown here is derived from an EMBL/GenBank/DDBJ whole genome shotgun (WGS) entry which is preliminary data.</text>
</comment>
<dbReference type="Proteomes" id="UP001575105">
    <property type="component" value="Unassembled WGS sequence"/>
</dbReference>
<accession>A0ABV4U4Q2</accession>